<reference evidence="1" key="1">
    <citation type="submission" date="2020-08" db="EMBL/GenBank/DDBJ databases">
        <title>Multicomponent nature underlies the extraordinary mechanical properties of spider dragline silk.</title>
        <authorList>
            <person name="Kono N."/>
            <person name="Nakamura H."/>
            <person name="Mori M."/>
            <person name="Yoshida Y."/>
            <person name="Ohtoshi R."/>
            <person name="Malay A.D."/>
            <person name="Moran D.A.P."/>
            <person name="Tomita M."/>
            <person name="Numata K."/>
            <person name="Arakawa K."/>
        </authorList>
    </citation>
    <scope>NUCLEOTIDE SEQUENCE</scope>
</reference>
<dbReference type="OrthoDB" id="10013535at2759"/>
<dbReference type="AlphaFoldDB" id="A0A8X7CKG1"/>
<proteinExistence type="predicted"/>
<organism evidence="1 2">
    <name type="scientific">Trichonephila inaurata madagascariensis</name>
    <dbReference type="NCBI Taxonomy" id="2747483"/>
    <lineage>
        <taxon>Eukaryota</taxon>
        <taxon>Metazoa</taxon>
        <taxon>Ecdysozoa</taxon>
        <taxon>Arthropoda</taxon>
        <taxon>Chelicerata</taxon>
        <taxon>Arachnida</taxon>
        <taxon>Araneae</taxon>
        <taxon>Araneomorphae</taxon>
        <taxon>Entelegynae</taxon>
        <taxon>Araneoidea</taxon>
        <taxon>Nephilidae</taxon>
        <taxon>Trichonephila</taxon>
        <taxon>Trichonephila inaurata</taxon>
    </lineage>
</organism>
<dbReference type="EMBL" id="BMAV01017367">
    <property type="protein sequence ID" value="GFY68960.1"/>
    <property type="molecule type" value="Genomic_DNA"/>
</dbReference>
<sequence>MSIKQPGRHEKWNYPYLDKETDSDFRRLYLKRVDRPKVTSGTDPCSRLYHTPTLSSLRRCNKDKGPPVESLDLCLGSACDQTSNWPIDKTEAVRQPVTQSKRCLCRPTLSVEERPFDHPLRIAPFNENLTDDINGVKLSMGKKHLQLKSTKINLQVKYQLVLLSISLEFLIELLVTRIFNVTLSRQECSNSFETFKHNSGE</sequence>
<evidence type="ECO:0000313" key="2">
    <source>
        <dbReference type="Proteomes" id="UP000886998"/>
    </source>
</evidence>
<dbReference type="Proteomes" id="UP000886998">
    <property type="component" value="Unassembled WGS sequence"/>
</dbReference>
<name>A0A8X7CKG1_9ARAC</name>
<keyword evidence="2" id="KW-1185">Reference proteome</keyword>
<protein>
    <submittedName>
        <fullName evidence="1">Uncharacterized protein</fullName>
    </submittedName>
</protein>
<gene>
    <name evidence="1" type="primary">AVEN_99839_1</name>
    <name evidence="1" type="ORF">TNIN_346431</name>
</gene>
<evidence type="ECO:0000313" key="1">
    <source>
        <dbReference type="EMBL" id="GFY68960.1"/>
    </source>
</evidence>
<accession>A0A8X7CKG1</accession>
<comment type="caution">
    <text evidence="1">The sequence shown here is derived from an EMBL/GenBank/DDBJ whole genome shotgun (WGS) entry which is preliminary data.</text>
</comment>